<feature type="transmembrane region" description="Helical" evidence="1">
    <location>
        <begin position="13"/>
        <end position="32"/>
    </location>
</feature>
<keyword evidence="2" id="KW-0614">Plasmid</keyword>
<organism evidence="2 3">
    <name type="scientific">Saccharobesus litoralis</name>
    <dbReference type="NCBI Taxonomy" id="2172099"/>
    <lineage>
        <taxon>Bacteria</taxon>
        <taxon>Pseudomonadati</taxon>
        <taxon>Pseudomonadota</taxon>
        <taxon>Gammaproteobacteria</taxon>
        <taxon>Alteromonadales</taxon>
        <taxon>Alteromonadaceae</taxon>
        <taxon>Saccharobesus</taxon>
    </lineage>
</organism>
<name>A0A2S0VYH8_9ALTE</name>
<dbReference type="EMBL" id="CP026605">
    <property type="protein sequence ID" value="AWB69232.1"/>
    <property type="molecule type" value="Genomic_DNA"/>
</dbReference>
<dbReference type="AlphaFoldDB" id="A0A2S0VYH8"/>
<keyword evidence="1" id="KW-0812">Transmembrane</keyword>
<sequence length="174" mass="19841">MTIFEFSPLVEKLYVYLLLLVLIGVICANLWIIIDKLRGKYRKFAALPLIAFIVLAFGIHGKISRIEALQEKVEQGSLLEVHSRLVSINSERVKGLFRDPHNLTPLFLETIHFDNKTLLRPSPKIYAGNYGCLKGILKSKLEQHVGKQVKIRYLENDFARLKIPSLCIVSVEVL</sequence>
<dbReference type="Proteomes" id="UP000244441">
    <property type="component" value="Plasmid unnamed1"/>
</dbReference>
<reference evidence="2 3" key="1">
    <citation type="submission" date="2018-01" db="EMBL/GenBank/DDBJ databases">
        <title>Genome sequence of a Cantenovulum-like bacteria.</title>
        <authorList>
            <person name="Tan W.R."/>
            <person name="Lau N.-S."/>
            <person name="Go F."/>
            <person name="Amirul A.-A.A."/>
        </authorList>
    </citation>
    <scope>NUCLEOTIDE SEQUENCE [LARGE SCALE GENOMIC DNA]</scope>
    <source>
        <strain evidence="2 3">CCB-QB4</strain>
        <plasmid evidence="3">Plasmid unnamed1</plasmid>
    </source>
</reference>
<evidence type="ECO:0000313" key="2">
    <source>
        <dbReference type="EMBL" id="AWB69232.1"/>
    </source>
</evidence>
<protein>
    <submittedName>
        <fullName evidence="2">Uncharacterized protein</fullName>
    </submittedName>
</protein>
<gene>
    <name evidence="2" type="ORF">C2869_22290</name>
</gene>
<proteinExistence type="predicted"/>
<keyword evidence="3" id="KW-1185">Reference proteome</keyword>
<dbReference type="KEGG" id="cate:C2869_22290"/>
<keyword evidence="1" id="KW-1133">Transmembrane helix</keyword>
<keyword evidence="1" id="KW-0472">Membrane</keyword>
<accession>A0A2S0VYH8</accession>
<geneLocation type="plasmid" evidence="2">
    <name>unnamed1</name>
</geneLocation>
<evidence type="ECO:0000313" key="3">
    <source>
        <dbReference type="Proteomes" id="UP000244441"/>
    </source>
</evidence>
<dbReference type="RefSeq" id="WP_108605268.1">
    <property type="nucleotide sequence ID" value="NZ_CP026605.1"/>
</dbReference>
<evidence type="ECO:0000256" key="1">
    <source>
        <dbReference type="SAM" id="Phobius"/>
    </source>
</evidence>
<feature type="transmembrane region" description="Helical" evidence="1">
    <location>
        <begin position="44"/>
        <end position="63"/>
    </location>
</feature>